<evidence type="ECO:0000313" key="2">
    <source>
        <dbReference type="EMBL" id="CUS31981.1"/>
    </source>
</evidence>
<protein>
    <recommendedName>
        <fullName evidence="1">Putative DNA-binding domain-containing protein</fullName>
    </recommendedName>
</protein>
<sequence length="257" mass="28915">MPRLHELQSAFAAAIVEGKSLPTITSIQAGSSWRSLALYRRLIRNNYVQALTITYPVLHRLVGDRYFKVFARGYLKRFPSTSGDLFAYGRHLPLFLFQLGSPRLLIELARLEWACHEVYQASDSPPLVPDQLSAVASADPSRVTFHLNTAVRLVRLSMPVHHLWHALQSDDPTTMVADRPLPDEETDVVVTRARGNIHVTALAALDFRLLDAMADRKSVAEVEQIAMEYDSEFDFSRFLASILELNLLRGVSTEGRT</sequence>
<reference evidence="2 3" key="1">
    <citation type="submission" date="2015-10" db="EMBL/GenBank/DDBJ databases">
        <authorList>
            <person name="Gilbert D.G."/>
        </authorList>
    </citation>
    <scope>NUCLEOTIDE SEQUENCE [LARGE SCALE GENOMIC DNA]</scope>
    <source>
        <strain evidence="2">COMA1</strain>
    </source>
</reference>
<dbReference type="InterPro" id="IPR044922">
    <property type="entry name" value="DUF2063_N_sf"/>
</dbReference>
<feature type="domain" description="Putative DNA-binding" evidence="1">
    <location>
        <begin position="6"/>
        <end position="96"/>
    </location>
</feature>
<dbReference type="Gene3D" id="1.10.150.690">
    <property type="entry name" value="DUF2063"/>
    <property type="match status" value="1"/>
</dbReference>
<name>A0A0S4L5K6_9BACT</name>
<dbReference type="Proteomes" id="UP000199032">
    <property type="component" value="Unassembled WGS sequence"/>
</dbReference>
<dbReference type="InterPro" id="IPR018640">
    <property type="entry name" value="DUF2063"/>
</dbReference>
<gene>
    <name evidence="2" type="ORF">COMA1_10359</name>
</gene>
<dbReference type="EMBL" id="CZQA01000001">
    <property type="protein sequence ID" value="CUS31981.1"/>
    <property type="molecule type" value="Genomic_DNA"/>
</dbReference>
<dbReference type="AlphaFoldDB" id="A0A0S4L5K6"/>
<proteinExistence type="predicted"/>
<evidence type="ECO:0000313" key="3">
    <source>
        <dbReference type="Proteomes" id="UP000199032"/>
    </source>
</evidence>
<organism evidence="2 3">
    <name type="scientific">Candidatus Nitrospira nitrosa</name>
    <dbReference type="NCBI Taxonomy" id="1742972"/>
    <lineage>
        <taxon>Bacteria</taxon>
        <taxon>Pseudomonadati</taxon>
        <taxon>Nitrospirota</taxon>
        <taxon>Nitrospiria</taxon>
        <taxon>Nitrospirales</taxon>
        <taxon>Nitrospiraceae</taxon>
        <taxon>Nitrospira</taxon>
    </lineage>
</organism>
<dbReference type="RefSeq" id="WP_176697774.1">
    <property type="nucleotide sequence ID" value="NZ_CZQA01000001.1"/>
</dbReference>
<keyword evidence="3" id="KW-1185">Reference proteome</keyword>
<dbReference type="STRING" id="1742972.COMA1_10359"/>
<evidence type="ECO:0000259" key="1">
    <source>
        <dbReference type="Pfam" id="PF09836"/>
    </source>
</evidence>
<accession>A0A0S4L5K6</accession>
<dbReference type="Pfam" id="PF09836">
    <property type="entry name" value="DUF2063"/>
    <property type="match status" value="1"/>
</dbReference>